<feature type="region of interest" description="Disordered" evidence="4">
    <location>
        <begin position="98"/>
        <end position="166"/>
    </location>
</feature>
<feature type="DNA-binding region" description="HMG box" evidence="3">
    <location>
        <begin position="32"/>
        <end position="102"/>
    </location>
</feature>
<dbReference type="OrthoDB" id="6247875at2759"/>
<feature type="compositionally biased region" description="Low complexity" evidence="4">
    <location>
        <begin position="428"/>
        <end position="442"/>
    </location>
</feature>
<feature type="domain" description="HMG box" evidence="5">
    <location>
        <begin position="32"/>
        <end position="102"/>
    </location>
</feature>
<evidence type="ECO:0000256" key="4">
    <source>
        <dbReference type="SAM" id="MobiDB-lite"/>
    </source>
</evidence>
<dbReference type="InterPro" id="IPR036910">
    <property type="entry name" value="HMG_box_dom_sf"/>
</dbReference>
<sequence length="547" mass="59569">MSTDMNSQAGPIRNTSPGTHSALAMAKPTSTAPRPPNAWILYRSDKLKEMPPTERGERRAQSEVSQTISQMWRKEKPEIRSQYERLADEKKAEHAIKYPGYRFQPMKKEEKAALRSQKKAEKEAERKARQQRNRQASNSHSQLQMPPLPQQQAQPAPSTSFSLPLPVPQQRNLSLYPPMNQGIYYPMDLFGSAGPSPPVSLASSPTPESTPESTSDESYDPRYSQPPPTATAIPTNTPMPPTAAPTATTPASSGTNPYLALLGPAATQSMYLNAQTAQAPTPHAPNVSLPMPMATMVSHPNNITTGSQNDFGGQYPDVTQSYGGDEIPNIYNFEGLSFQPFENQQLSFNVDSNFFGNVSSLLPEDSGCHNNLEAMRVGHDIFALSNFESNTLDAHPEGEVLVDLGQFGQYDEFDYTAYLNHGMLDAGSTSNSSYEQQQQQDNQSHEIPELPQSFFDALQAGLPSGESSPSTASHPSMPPTPAIHQVALSVDLSNAGSDHRSNYAPPPGAAQFAARRVAGSWKPPRFADNEGSFDQPSPLTPIGVSRL</sequence>
<evidence type="ECO:0000256" key="2">
    <source>
        <dbReference type="ARBA" id="ARBA00023242"/>
    </source>
</evidence>
<reference evidence="6 7" key="1">
    <citation type="journal article" date="2020" name="ISME J.">
        <title>Uncovering the hidden diversity of litter-decomposition mechanisms in mushroom-forming fungi.</title>
        <authorList>
            <person name="Floudas D."/>
            <person name="Bentzer J."/>
            <person name="Ahren D."/>
            <person name="Johansson T."/>
            <person name="Persson P."/>
            <person name="Tunlid A."/>
        </authorList>
    </citation>
    <scope>NUCLEOTIDE SEQUENCE [LARGE SCALE GENOMIC DNA]</scope>
    <source>
        <strain evidence="6 7">CBS 175.51</strain>
    </source>
</reference>
<dbReference type="PANTHER" id="PTHR45789">
    <property type="entry name" value="FI18025P1"/>
    <property type="match status" value="1"/>
</dbReference>
<dbReference type="Gene3D" id="1.10.30.10">
    <property type="entry name" value="High mobility group box domain"/>
    <property type="match status" value="1"/>
</dbReference>
<feature type="region of interest" description="Disordered" evidence="4">
    <location>
        <begin position="522"/>
        <end position="547"/>
    </location>
</feature>
<dbReference type="GO" id="GO:0000981">
    <property type="term" value="F:DNA-binding transcription factor activity, RNA polymerase II-specific"/>
    <property type="evidence" value="ECO:0007669"/>
    <property type="project" value="TreeGrafter"/>
</dbReference>
<dbReference type="InterPro" id="IPR009071">
    <property type="entry name" value="HMG_box_dom"/>
</dbReference>
<gene>
    <name evidence="6" type="ORF">D9611_000131</name>
</gene>
<organism evidence="6 7">
    <name type="scientific">Ephemerocybe angulata</name>
    <dbReference type="NCBI Taxonomy" id="980116"/>
    <lineage>
        <taxon>Eukaryota</taxon>
        <taxon>Fungi</taxon>
        <taxon>Dikarya</taxon>
        <taxon>Basidiomycota</taxon>
        <taxon>Agaricomycotina</taxon>
        <taxon>Agaricomycetes</taxon>
        <taxon>Agaricomycetidae</taxon>
        <taxon>Agaricales</taxon>
        <taxon>Agaricineae</taxon>
        <taxon>Psathyrellaceae</taxon>
        <taxon>Ephemerocybe</taxon>
    </lineage>
</organism>
<dbReference type="PANTHER" id="PTHR45789:SF2">
    <property type="entry name" value="FI18025P1"/>
    <property type="match status" value="1"/>
</dbReference>
<protein>
    <recommendedName>
        <fullName evidence="5">HMG box domain-containing protein</fullName>
    </recommendedName>
</protein>
<feature type="region of interest" description="Disordered" evidence="4">
    <location>
        <begin position="427"/>
        <end position="446"/>
    </location>
</feature>
<evidence type="ECO:0000259" key="5">
    <source>
        <dbReference type="PROSITE" id="PS50118"/>
    </source>
</evidence>
<dbReference type="CDD" id="cd01389">
    <property type="entry name" value="HMG-box_ROX1-like"/>
    <property type="match status" value="1"/>
</dbReference>
<keyword evidence="7" id="KW-1185">Reference proteome</keyword>
<dbReference type="InterPro" id="IPR051356">
    <property type="entry name" value="SOX/SOX-like_TF"/>
</dbReference>
<feature type="region of interest" description="Disordered" evidence="4">
    <location>
        <begin position="195"/>
        <end position="259"/>
    </location>
</feature>
<dbReference type="EMBL" id="JAACJK010000163">
    <property type="protein sequence ID" value="KAF5326127.1"/>
    <property type="molecule type" value="Genomic_DNA"/>
</dbReference>
<keyword evidence="1 3" id="KW-0238">DNA-binding</keyword>
<feature type="region of interest" description="Disordered" evidence="4">
    <location>
        <begin position="459"/>
        <end position="481"/>
    </location>
</feature>
<keyword evidence="2 3" id="KW-0539">Nucleus</keyword>
<dbReference type="GO" id="GO:0005634">
    <property type="term" value="C:nucleus"/>
    <property type="evidence" value="ECO:0007669"/>
    <property type="project" value="UniProtKB-UniRule"/>
</dbReference>
<dbReference type="SUPFAM" id="SSF47095">
    <property type="entry name" value="HMG-box"/>
    <property type="match status" value="1"/>
</dbReference>
<feature type="compositionally biased region" description="Polar residues" evidence="4">
    <location>
        <begin position="1"/>
        <end position="19"/>
    </location>
</feature>
<dbReference type="Pfam" id="PF00505">
    <property type="entry name" value="HMG_box"/>
    <property type="match status" value="1"/>
</dbReference>
<feature type="compositionally biased region" description="Low complexity" evidence="4">
    <location>
        <begin position="203"/>
        <end position="213"/>
    </location>
</feature>
<evidence type="ECO:0000256" key="1">
    <source>
        <dbReference type="ARBA" id="ARBA00023125"/>
    </source>
</evidence>
<dbReference type="Proteomes" id="UP000541558">
    <property type="component" value="Unassembled WGS sequence"/>
</dbReference>
<dbReference type="GO" id="GO:0000978">
    <property type="term" value="F:RNA polymerase II cis-regulatory region sequence-specific DNA binding"/>
    <property type="evidence" value="ECO:0007669"/>
    <property type="project" value="TreeGrafter"/>
</dbReference>
<feature type="compositionally biased region" description="Basic and acidic residues" evidence="4">
    <location>
        <begin position="43"/>
        <end position="61"/>
    </location>
</feature>
<feature type="compositionally biased region" description="Basic and acidic residues" evidence="4">
    <location>
        <begin position="106"/>
        <end position="128"/>
    </location>
</feature>
<dbReference type="AlphaFoldDB" id="A0A8H5F784"/>
<feature type="compositionally biased region" description="Polar residues" evidence="4">
    <location>
        <begin position="465"/>
        <end position="474"/>
    </location>
</feature>
<dbReference type="PROSITE" id="PS50118">
    <property type="entry name" value="HMG_BOX_2"/>
    <property type="match status" value="1"/>
</dbReference>
<feature type="compositionally biased region" description="Low complexity" evidence="4">
    <location>
        <begin position="142"/>
        <end position="157"/>
    </location>
</feature>
<name>A0A8H5F784_9AGAR</name>
<evidence type="ECO:0000313" key="6">
    <source>
        <dbReference type="EMBL" id="KAF5326127.1"/>
    </source>
</evidence>
<feature type="region of interest" description="Disordered" evidence="4">
    <location>
        <begin position="1"/>
        <end position="80"/>
    </location>
</feature>
<evidence type="ECO:0000313" key="7">
    <source>
        <dbReference type="Proteomes" id="UP000541558"/>
    </source>
</evidence>
<dbReference type="SMART" id="SM00398">
    <property type="entry name" value="HMG"/>
    <property type="match status" value="1"/>
</dbReference>
<evidence type="ECO:0000256" key="3">
    <source>
        <dbReference type="PROSITE-ProRule" id="PRU00267"/>
    </source>
</evidence>
<proteinExistence type="predicted"/>
<accession>A0A8H5F784</accession>
<comment type="caution">
    <text evidence="6">The sequence shown here is derived from an EMBL/GenBank/DDBJ whole genome shotgun (WGS) entry which is preliminary data.</text>
</comment>